<protein>
    <submittedName>
        <fullName evidence="3">Uncharacterized protein</fullName>
    </submittedName>
</protein>
<evidence type="ECO:0000256" key="1">
    <source>
        <dbReference type="SAM" id="MobiDB-lite"/>
    </source>
</evidence>
<name>A0A2W5KJC6_ANCNO</name>
<reference evidence="3 4" key="1">
    <citation type="submission" date="2017-08" db="EMBL/GenBank/DDBJ databases">
        <title>Infants hospitalized years apart are colonized by the same room-sourced microbial strains.</title>
        <authorList>
            <person name="Brooks B."/>
            <person name="Olm M.R."/>
            <person name="Firek B.A."/>
            <person name="Baker R."/>
            <person name="Thomas B.C."/>
            <person name="Morowitz M.J."/>
            <person name="Banfield J.F."/>
        </authorList>
    </citation>
    <scope>NUCLEOTIDE SEQUENCE [LARGE SCALE GENOMIC DNA]</scope>
    <source>
        <strain evidence="3">S2_005_003_R2_43</strain>
    </source>
</reference>
<feature type="compositionally biased region" description="Polar residues" evidence="1">
    <location>
        <begin position="24"/>
        <end position="33"/>
    </location>
</feature>
<evidence type="ECO:0000313" key="4">
    <source>
        <dbReference type="Proteomes" id="UP000249577"/>
    </source>
</evidence>
<comment type="caution">
    <text evidence="3">The sequence shown here is derived from an EMBL/GenBank/DDBJ whole genome shotgun (WGS) entry which is preliminary data.</text>
</comment>
<feature type="transmembrane region" description="Helical" evidence="2">
    <location>
        <begin position="44"/>
        <end position="66"/>
    </location>
</feature>
<dbReference type="Proteomes" id="UP000249577">
    <property type="component" value="Unassembled WGS sequence"/>
</dbReference>
<proteinExistence type="predicted"/>
<sequence length="67" mass="7130">MSDAHTIHQSETPSRTPPAGAATTAKSEVQAKQGTDKPRNMPKVLIISMIAVVVAFSAIWMTFFAAS</sequence>
<organism evidence="3 4">
    <name type="scientific">Ancylobacter novellus</name>
    <name type="common">Thiobacillus novellus</name>
    <dbReference type="NCBI Taxonomy" id="921"/>
    <lineage>
        <taxon>Bacteria</taxon>
        <taxon>Pseudomonadati</taxon>
        <taxon>Pseudomonadota</taxon>
        <taxon>Alphaproteobacteria</taxon>
        <taxon>Hyphomicrobiales</taxon>
        <taxon>Xanthobacteraceae</taxon>
        <taxon>Ancylobacter</taxon>
    </lineage>
</organism>
<feature type="region of interest" description="Disordered" evidence="1">
    <location>
        <begin position="1"/>
        <end position="38"/>
    </location>
</feature>
<accession>A0A2W5KJC6</accession>
<gene>
    <name evidence="3" type="ORF">DI565_08585</name>
</gene>
<keyword evidence="2" id="KW-0472">Membrane</keyword>
<dbReference type="EMBL" id="QFPN01000004">
    <property type="protein sequence ID" value="PZQ15874.1"/>
    <property type="molecule type" value="Genomic_DNA"/>
</dbReference>
<evidence type="ECO:0000256" key="2">
    <source>
        <dbReference type="SAM" id="Phobius"/>
    </source>
</evidence>
<dbReference type="AlphaFoldDB" id="A0A2W5KJC6"/>
<evidence type="ECO:0000313" key="3">
    <source>
        <dbReference type="EMBL" id="PZQ15874.1"/>
    </source>
</evidence>
<keyword evidence="2" id="KW-1133">Transmembrane helix</keyword>
<keyword evidence="2" id="KW-0812">Transmembrane</keyword>